<keyword evidence="5" id="KW-1133">Transmembrane helix</keyword>
<feature type="repeat" description="ANK" evidence="3">
    <location>
        <begin position="187"/>
        <end position="219"/>
    </location>
</feature>
<accession>A0AAD9H178</accession>
<dbReference type="Pfam" id="PF12796">
    <property type="entry name" value="Ank_2"/>
    <property type="match status" value="1"/>
</dbReference>
<feature type="repeat" description="ANK" evidence="3">
    <location>
        <begin position="220"/>
        <end position="244"/>
    </location>
</feature>
<dbReference type="InterPro" id="IPR036770">
    <property type="entry name" value="Ankyrin_rpt-contain_sf"/>
</dbReference>
<comment type="caution">
    <text evidence="6">The sequence shown here is derived from an EMBL/GenBank/DDBJ whole genome shotgun (WGS) entry which is preliminary data.</text>
</comment>
<name>A0AAD9H178_9STRA</name>
<dbReference type="AlphaFoldDB" id="A0AAD9H178"/>
<keyword evidence="2 3" id="KW-0040">ANK repeat</keyword>
<keyword evidence="1" id="KW-0677">Repeat</keyword>
<evidence type="ECO:0000313" key="7">
    <source>
        <dbReference type="Proteomes" id="UP001259832"/>
    </source>
</evidence>
<evidence type="ECO:0000256" key="2">
    <source>
        <dbReference type="ARBA" id="ARBA00023043"/>
    </source>
</evidence>
<feature type="transmembrane region" description="Helical" evidence="5">
    <location>
        <begin position="399"/>
        <end position="419"/>
    </location>
</feature>
<dbReference type="EMBL" id="JASMQC010000001">
    <property type="protein sequence ID" value="KAK1948180.1"/>
    <property type="molecule type" value="Genomic_DNA"/>
</dbReference>
<keyword evidence="5" id="KW-0472">Membrane</keyword>
<evidence type="ECO:0000256" key="3">
    <source>
        <dbReference type="PROSITE-ProRule" id="PRU00023"/>
    </source>
</evidence>
<keyword evidence="7" id="KW-1185">Reference proteome</keyword>
<feature type="repeat" description="ANK" evidence="3">
    <location>
        <begin position="254"/>
        <end position="289"/>
    </location>
</feature>
<dbReference type="PROSITE" id="PS50088">
    <property type="entry name" value="ANK_REPEAT"/>
    <property type="match status" value="3"/>
</dbReference>
<dbReference type="InterPro" id="IPR002110">
    <property type="entry name" value="Ankyrin_rpt"/>
</dbReference>
<evidence type="ECO:0000313" key="6">
    <source>
        <dbReference type="EMBL" id="KAK1948180.1"/>
    </source>
</evidence>
<keyword evidence="5" id="KW-0812">Transmembrane</keyword>
<dbReference type="PROSITE" id="PS50297">
    <property type="entry name" value="ANK_REP_REGION"/>
    <property type="match status" value="3"/>
</dbReference>
<dbReference type="PANTHER" id="PTHR24171">
    <property type="entry name" value="ANKYRIN REPEAT DOMAIN-CONTAINING PROTEIN 39-RELATED"/>
    <property type="match status" value="1"/>
</dbReference>
<sequence>MNHRKEHQGCTSFSVDQRVGQSADMDQYASPNAFYHAGGVLDFIFGLEKDIHEAERMILVKLTELGFFWPIVTETGGRTQETFAFTEKNLRLIHDVIYPMTGNGNLEKVIELRSDWAYQNKKGESVAEDQLEIVQHLVSNGVMLNLQEKKRRFTPLMLALAQQPPSFEEIFQALLKGKPDLNVQDSSGQTVLHLAAEYEEVESLKLLLRAKAKVDAVDNKKMTALHVAVGKGNLEITQLLVETGRANVNAVDSKGNTPLHWACIKNGDDQLELISYLISKGAKPLKNSHGNTPLHSEAMHCDPTANWPTAAAEALTTAFPDLVTEVSNNGLTAQQTFEQDIDAEEPVEKSPVKSSKRGGRRGKGEDDDTYQDNSAAARAAAIAHSKKKVSKSSKEGSGMAPYMWVALVFAILAVLNALFSS</sequence>
<gene>
    <name evidence="6" type="ORF">P3T76_000470</name>
</gene>
<reference evidence="6" key="1">
    <citation type="submission" date="2023-08" db="EMBL/GenBank/DDBJ databases">
        <title>Reference Genome Resource for the Citrus Pathogen Phytophthora citrophthora.</title>
        <authorList>
            <person name="Moller H."/>
            <person name="Coetzee B."/>
            <person name="Rose L.J."/>
            <person name="Van Niekerk J.M."/>
        </authorList>
    </citation>
    <scope>NUCLEOTIDE SEQUENCE</scope>
    <source>
        <strain evidence="6">STE-U-9442</strain>
    </source>
</reference>
<organism evidence="6 7">
    <name type="scientific">Phytophthora citrophthora</name>
    <dbReference type="NCBI Taxonomy" id="4793"/>
    <lineage>
        <taxon>Eukaryota</taxon>
        <taxon>Sar</taxon>
        <taxon>Stramenopiles</taxon>
        <taxon>Oomycota</taxon>
        <taxon>Peronosporomycetes</taxon>
        <taxon>Peronosporales</taxon>
        <taxon>Peronosporaceae</taxon>
        <taxon>Phytophthora</taxon>
    </lineage>
</organism>
<dbReference type="PANTHER" id="PTHR24171:SF9">
    <property type="entry name" value="ANKYRIN REPEAT DOMAIN-CONTAINING PROTEIN 39"/>
    <property type="match status" value="1"/>
</dbReference>
<dbReference type="SUPFAM" id="SSF48403">
    <property type="entry name" value="Ankyrin repeat"/>
    <property type="match status" value="1"/>
</dbReference>
<protein>
    <submittedName>
        <fullName evidence="6">Serine/threonine-protein phosphatase 6 regulatory ankyrin repeat subunit B</fullName>
    </submittedName>
</protein>
<evidence type="ECO:0000256" key="5">
    <source>
        <dbReference type="SAM" id="Phobius"/>
    </source>
</evidence>
<proteinExistence type="predicted"/>
<evidence type="ECO:0000256" key="1">
    <source>
        <dbReference type="ARBA" id="ARBA00022737"/>
    </source>
</evidence>
<feature type="region of interest" description="Disordered" evidence="4">
    <location>
        <begin position="337"/>
        <end position="396"/>
    </location>
</feature>
<dbReference type="Proteomes" id="UP001259832">
    <property type="component" value="Unassembled WGS sequence"/>
</dbReference>
<dbReference type="SMART" id="SM00248">
    <property type="entry name" value="ANK"/>
    <property type="match status" value="4"/>
</dbReference>
<evidence type="ECO:0000256" key="4">
    <source>
        <dbReference type="SAM" id="MobiDB-lite"/>
    </source>
</evidence>
<dbReference type="Gene3D" id="1.25.40.20">
    <property type="entry name" value="Ankyrin repeat-containing domain"/>
    <property type="match status" value="3"/>
</dbReference>